<evidence type="ECO:0000256" key="13">
    <source>
        <dbReference type="SAM" id="SignalP"/>
    </source>
</evidence>
<comment type="similarity">
    <text evidence="1 12">Belongs to the FliP/MopC/SpaP family.</text>
</comment>
<evidence type="ECO:0000256" key="6">
    <source>
        <dbReference type="ARBA" id="ARBA00022795"/>
    </source>
</evidence>
<comment type="subcellular location">
    <subcellularLocation>
        <location evidence="12">Cell membrane</location>
        <topology evidence="12">Multi-pass membrane protein</topology>
    </subcellularLocation>
    <subcellularLocation>
        <location evidence="12">Bacterial flagellum basal body</location>
    </subcellularLocation>
</comment>
<evidence type="ECO:0000256" key="2">
    <source>
        <dbReference type="ARBA" id="ARBA00021714"/>
    </source>
</evidence>
<feature type="transmembrane region" description="Helical" evidence="12">
    <location>
        <begin position="96"/>
        <end position="116"/>
    </location>
</feature>
<feature type="transmembrane region" description="Helical" evidence="12">
    <location>
        <begin position="48"/>
        <end position="75"/>
    </location>
</feature>
<keyword evidence="6 12" id="KW-1005">Bacterial flagellum biogenesis</keyword>
<keyword evidence="9 12" id="KW-0472">Membrane</keyword>
<dbReference type="Proteomes" id="UP000199476">
    <property type="component" value="Unassembled WGS sequence"/>
</dbReference>
<keyword evidence="5 12" id="KW-0812">Transmembrane</keyword>
<dbReference type="NCBIfam" id="NF009438">
    <property type="entry name" value="PRK12797.1"/>
    <property type="match status" value="1"/>
</dbReference>
<evidence type="ECO:0000313" key="15">
    <source>
        <dbReference type="Proteomes" id="UP000199476"/>
    </source>
</evidence>
<proteinExistence type="inferred from homology"/>
<feature type="transmembrane region" description="Helical" evidence="12">
    <location>
        <begin position="190"/>
        <end position="213"/>
    </location>
</feature>
<protein>
    <recommendedName>
        <fullName evidence="2 12">Flagellar biosynthetic protein FliP</fullName>
    </recommendedName>
</protein>
<dbReference type="PRINTS" id="PR01302">
    <property type="entry name" value="TYPE3IMPPROT"/>
</dbReference>
<evidence type="ECO:0000256" key="11">
    <source>
        <dbReference type="ARBA" id="ARBA00023225"/>
    </source>
</evidence>
<keyword evidence="14" id="KW-0966">Cell projection</keyword>
<sequence>MNKTAIITFLVIAALLLSAPALQAQEFEIPEVNLEISPGGEEGDDLVLTLQILLLLTFLSLAPAILIMVTSFTRIIIVLSMIRNALATRTMPPNQVLIGLALFLTVFIMAPVWQGVMEEAVTPYLEDEIGTEEMIEEGLVPVRGFMFEQVREQDLSLFYEMTEMDRPESEADVPTYLLIPAFVMSELKTAFIIGFIIYIPFVMIDMVVASILMSMGMLMLPPVMISLPFKIMLFVLVDGWYLVIESLIRTF</sequence>
<feature type="transmembrane region" description="Helical" evidence="12">
    <location>
        <begin position="225"/>
        <end position="244"/>
    </location>
</feature>
<dbReference type="GO" id="GO:0009306">
    <property type="term" value="P:protein secretion"/>
    <property type="evidence" value="ECO:0007669"/>
    <property type="project" value="UniProtKB-UniRule"/>
</dbReference>
<feature type="chain" id="PRO_5011793213" description="Flagellar biosynthetic protein FliP" evidence="13">
    <location>
        <begin position="25"/>
        <end position="251"/>
    </location>
</feature>
<dbReference type="OrthoDB" id="9805111at2"/>
<dbReference type="Pfam" id="PF00813">
    <property type="entry name" value="FliP"/>
    <property type="match status" value="1"/>
</dbReference>
<accession>A0A1G9MJG7</accession>
<evidence type="ECO:0000256" key="5">
    <source>
        <dbReference type="ARBA" id="ARBA00022692"/>
    </source>
</evidence>
<evidence type="ECO:0000256" key="4">
    <source>
        <dbReference type="ARBA" id="ARBA00022475"/>
    </source>
</evidence>
<dbReference type="InterPro" id="IPR005837">
    <property type="entry name" value="FliP"/>
</dbReference>
<keyword evidence="14" id="KW-0969">Cilium</keyword>
<keyword evidence="14" id="KW-0282">Flagellum</keyword>
<dbReference type="RefSeq" id="WP_089759627.1">
    <property type="nucleotide sequence ID" value="NZ_FNGO01000008.1"/>
</dbReference>
<evidence type="ECO:0000256" key="7">
    <source>
        <dbReference type="ARBA" id="ARBA00022927"/>
    </source>
</evidence>
<dbReference type="NCBIfam" id="TIGR01103">
    <property type="entry name" value="fliP"/>
    <property type="match status" value="1"/>
</dbReference>
<keyword evidence="15" id="KW-1185">Reference proteome</keyword>
<name>A0A1G9MJG7_9FIRM</name>
<evidence type="ECO:0000256" key="8">
    <source>
        <dbReference type="ARBA" id="ARBA00022989"/>
    </source>
</evidence>
<dbReference type="GO" id="GO:0009425">
    <property type="term" value="C:bacterial-type flagellum basal body"/>
    <property type="evidence" value="ECO:0007669"/>
    <property type="project" value="UniProtKB-SubCell"/>
</dbReference>
<keyword evidence="4 12" id="KW-1003">Cell membrane</keyword>
<dbReference type="PANTHER" id="PTHR30587">
    <property type="entry name" value="FLAGELLAR BIOSYNTHETIC PROTEIN FLIP"/>
    <property type="match status" value="1"/>
</dbReference>
<evidence type="ECO:0000313" key="14">
    <source>
        <dbReference type="EMBL" id="SDL74151.1"/>
    </source>
</evidence>
<reference evidence="14 15" key="1">
    <citation type="submission" date="2016-10" db="EMBL/GenBank/DDBJ databases">
        <authorList>
            <person name="de Groot N.N."/>
        </authorList>
    </citation>
    <scope>NUCLEOTIDE SEQUENCE [LARGE SCALE GENOMIC DNA]</scope>
    <source>
        <strain evidence="14 15">SLAS-1</strain>
    </source>
</reference>
<keyword evidence="13" id="KW-0732">Signal</keyword>
<comment type="function">
    <text evidence="12">Plays a role in the flagellum-specific transport system.</text>
</comment>
<dbReference type="PRINTS" id="PR00951">
    <property type="entry name" value="FLGBIOSNFLIP"/>
</dbReference>
<keyword evidence="11 12" id="KW-1006">Bacterial flagellum protein export</keyword>
<evidence type="ECO:0000256" key="9">
    <source>
        <dbReference type="ARBA" id="ARBA00023136"/>
    </source>
</evidence>
<evidence type="ECO:0000256" key="12">
    <source>
        <dbReference type="RuleBase" id="RU362069"/>
    </source>
</evidence>
<keyword evidence="10" id="KW-0975">Bacterial flagellum</keyword>
<dbReference type="PANTHER" id="PTHR30587:SF0">
    <property type="entry name" value="FLAGELLAR BIOSYNTHETIC PROTEIN FLIP"/>
    <property type="match status" value="1"/>
</dbReference>
<feature type="signal peptide" evidence="13">
    <location>
        <begin position="1"/>
        <end position="24"/>
    </location>
</feature>
<dbReference type="InterPro" id="IPR005838">
    <property type="entry name" value="T3SS_IM_P"/>
</dbReference>
<keyword evidence="3 12" id="KW-0813">Transport</keyword>
<dbReference type="STRING" id="321763.SAMN04488692_10882"/>
<dbReference type="PROSITE" id="PS01061">
    <property type="entry name" value="FLIP_2"/>
    <property type="match status" value="1"/>
</dbReference>
<dbReference type="GO" id="GO:0044781">
    <property type="term" value="P:bacterial-type flagellum organization"/>
    <property type="evidence" value="ECO:0007669"/>
    <property type="project" value="UniProtKB-UniRule"/>
</dbReference>
<dbReference type="GO" id="GO:0005886">
    <property type="term" value="C:plasma membrane"/>
    <property type="evidence" value="ECO:0007669"/>
    <property type="project" value="UniProtKB-SubCell"/>
</dbReference>
<dbReference type="AlphaFoldDB" id="A0A1G9MJG7"/>
<gene>
    <name evidence="12" type="primary">fliP</name>
    <name evidence="14" type="ORF">SAMN04488692_10882</name>
</gene>
<keyword evidence="8 12" id="KW-1133">Transmembrane helix</keyword>
<evidence type="ECO:0000256" key="1">
    <source>
        <dbReference type="ARBA" id="ARBA00006257"/>
    </source>
</evidence>
<evidence type="ECO:0000256" key="10">
    <source>
        <dbReference type="ARBA" id="ARBA00023143"/>
    </source>
</evidence>
<organism evidence="14 15">
    <name type="scientific">Halarsenatibacter silvermanii</name>
    <dbReference type="NCBI Taxonomy" id="321763"/>
    <lineage>
        <taxon>Bacteria</taxon>
        <taxon>Bacillati</taxon>
        <taxon>Bacillota</taxon>
        <taxon>Clostridia</taxon>
        <taxon>Halanaerobiales</taxon>
        <taxon>Halarsenatibacteraceae</taxon>
        <taxon>Halarsenatibacter</taxon>
    </lineage>
</organism>
<keyword evidence="7 12" id="KW-0653">Protein transport</keyword>
<dbReference type="EMBL" id="FNGO01000008">
    <property type="protein sequence ID" value="SDL74151.1"/>
    <property type="molecule type" value="Genomic_DNA"/>
</dbReference>
<evidence type="ECO:0000256" key="3">
    <source>
        <dbReference type="ARBA" id="ARBA00022448"/>
    </source>
</evidence>